<dbReference type="PANTHER" id="PTHR36381">
    <property type="entry name" value="ETHYLENE-REGULATED TRANSCRIPT 2 (ERT2)"/>
    <property type="match status" value="1"/>
</dbReference>
<evidence type="ECO:0000313" key="3">
    <source>
        <dbReference type="EMBL" id="KAB1200987.1"/>
    </source>
</evidence>
<accession>A0A6A1UMI0</accession>
<dbReference type="AlphaFoldDB" id="A0A6A1UMI0"/>
<keyword evidence="2" id="KW-0812">Transmembrane</keyword>
<feature type="region of interest" description="Disordered" evidence="1">
    <location>
        <begin position="295"/>
        <end position="315"/>
    </location>
</feature>
<evidence type="ECO:0000313" key="4">
    <source>
        <dbReference type="Proteomes" id="UP000516437"/>
    </source>
</evidence>
<name>A0A6A1UMI0_9ROSI</name>
<reference evidence="3 4" key="1">
    <citation type="journal article" date="2019" name="Plant Biotechnol. J.">
        <title>The red bayberry genome and genetic basis of sex determination.</title>
        <authorList>
            <person name="Jia H.M."/>
            <person name="Jia H.J."/>
            <person name="Cai Q.L."/>
            <person name="Wang Y."/>
            <person name="Zhao H.B."/>
            <person name="Yang W.F."/>
            <person name="Wang G.Y."/>
            <person name="Li Y.H."/>
            <person name="Zhan D.L."/>
            <person name="Shen Y.T."/>
            <person name="Niu Q.F."/>
            <person name="Chang L."/>
            <person name="Qiu J."/>
            <person name="Zhao L."/>
            <person name="Xie H.B."/>
            <person name="Fu W.Y."/>
            <person name="Jin J."/>
            <person name="Li X.W."/>
            <person name="Jiao Y."/>
            <person name="Zhou C.C."/>
            <person name="Tu T."/>
            <person name="Chai C.Y."/>
            <person name="Gao J.L."/>
            <person name="Fan L.J."/>
            <person name="van de Weg E."/>
            <person name="Wang J.Y."/>
            <person name="Gao Z.S."/>
        </authorList>
    </citation>
    <scope>NUCLEOTIDE SEQUENCE [LARGE SCALE GENOMIC DNA]</scope>
    <source>
        <tissue evidence="3">Leaves</tissue>
    </source>
</reference>
<feature type="compositionally biased region" description="Basic and acidic residues" evidence="1">
    <location>
        <begin position="109"/>
        <end position="130"/>
    </location>
</feature>
<protein>
    <submittedName>
        <fullName evidence="3">Uncharacterized protein</fullName>
    </submittedName>
</protein>
<evidence type="ECO:0000256" key="1">
    <source>
        <dbReference type="SAM" id="MobiDB-lite"/>
    </source>
</evidence>
<feature type="transmembrane region" description="Helical" evidence="2">
    <location>
        <begin position="134"/>
        <end position="153"/>
    </location>
</feature>
<feature type="compositionally biased region" description="Basic and acidic residues" evidence="1">
    <location>
        <begin position="373"/>
        <end position="383"/>
    </location>
</feature>
<keyword evidence="2" id="KW-1133">Transmembrane helix</keyword>
<gene>
    <name evidence="3" type="ORF">CJ030_MR0G005311</name>
</gene>
<keyword evidence="2" id="KW-0472">Membrane</keyword>
<dbReference type="PANTHER" id="PTHR36381:SF1">
    <property type="entry name" value="ETHYLENE-REGULATED TRANSCRIPT 2 (ERT2)"/>
    <property type="match status" value="1"/>
</dbReference>
<feature type="transmembrane region" description="Helical" evidence="2">
    <location>
        <begin position="429"/>
        <end position="458"/>
    </location>
</feature>
<dbReference type="OrthoDB" id="690172at2759"/>
<feature type="region of interest" description="Disordered" evidence="1">
    <location>
        <begin position="333"/>
        <end position="389"/>
    </location>
</feature>
<feature type="compositionally biased region" description="Polar residues" evidence="1">
    <location>
        <begin position="343"/>
        <end position="358"/>
    </location>
</feature>
<dbReference type="EMBL" id="RXIC02000103">
    <property type="protein sequence ID" value="KAB1200987.1"/>
    <property type="molecule type" value="Genomic_DNA"/>
</dbReference>
<feature type="compositionally biased region" description="Polar residues" evidence="1">
    <location>
        <begin position="82"/>
        <end position="92"/>
    </location>
</feature>
<keyword evidence="4" id="KW-1185">Reference proteome</keyword>
<proteinExistence type="predicted"/>
<organism evidence="3 4">
    <name type="scientific">Morella rubra</name>
    <name type="common">Chinese bayberry</name>
    <dbReference type="NCBI Taxonomy" id="262757"/>
    <lineage>
        <taxon>Eukaryota</taxon>
        <taxon>Viridiplantae</taxon>
        <taxon>Streptophyta</taxon>
        <taxon>Embryophyta</taxon>
        <taxon>Tracheophyta</taxon>
        <taxon>Spermatophyta</taxon>
        <taxon>Magnoliopsida</taxon>
        <taxon>eudicotyledons</taxon>
        <taxon>Gunneridae</taxon>
        <taxon>Pentapetalae</taxon>
        <taxon>rosids</taxon>
        <taxon>fabids</taxon>
        <taxon>Fagales</taxon>
        <taxon>Myricaceae</taxon>
        <taxon>Morella</taxon>
    </lineage>
</organism>
<sequence length="478" mass="53070">MPLPWKKHKGTRISRIVADLQSPPKRGGSLVVETGFPTSLIDLFVKNRDRLKKKHPKIKKTKYPVQIQPPYHETSAPPSPQRPTVSDDSTLSGLPVFNADSDPAPSNEIIKEVSRGKDEGTEPPCRDRRDRSQGIFPSVLKMFVVVFGVILVLVMSTRRLALCITMSAFLLIFAEYVSKRSVRFVKPYASAKLALDSLLRRVSQVVSMETGVLALTNITSSEEGLVVQEETIGAHVIGGTELNMNPLVQEIEIVETNCDMNEDKRIEEIVNIGPELEFLSRYKRWGCLDKETEAEEVQEHTEGGQTPVSGNERCRSTKVKSKILKKLVPKKFRNSKKNKKSNAETTLGESSSEVSSNLGDDMLSTLEEQDEQENGKEEQESQHKSSLSVLQEEKCEEQLVVDGNPCTQEVSPANREGRESKGNLRYPPLLVIVLAGLVGGRALAVVVTISWCFMLKLIGTRRKSVNVPVMGRPLPISS</sequence>
<dbReference type="Proteomes" id="UP000516437">
    <property type="component" value="Unassembled WGS sequence"/>
</dbReference>
<feature type="region of interest" description="Disordered" evidence="1">
    <location>
        <begin position="54"/>
        <end position="130"/>
    </location>
</feature>
<evidence type="ECO:0000256" key="2">
    <source>
        <dbReference type="SAM" id="Phobius"/>
    </source>
</evidence>
<comment type="caution">
    <text evidence="3">The sequence shown here is derived from an EMBL/GenBank/DDBJ whole genome shotgun (WGS) entry which is preliminary data.</text>
</comment>